<evidence type="ECO:0000313" key="3">
    <source>
        <dbReference type="Proteomes" id="UP000237271"/>
    </source>
</evidence>
<feature type="region of interest" description="Disordered" evidence="1">
    <location>
        <begin position="275"/>
        <end position="294"/>
    </location>
</feature>
<dbReference type="PANTHER" id="PTHR46599">
    <property type="entry name" value="PIGGYBAC TRANSPOSABLE ELEMENT-DERIVED PROTEIN 4"/>
    <property type="match status" value="1"/>
</dbReference>
<name>A0A2P4Y102_9STRA</name>
<sequence>MLMMRDLRTAYCHRFDQYVGKRDVGDRIDAAFDNKTRANAVVRNLKIVRRPNLHHWFGVVTDRFYRLVLLTVELFKMDVYVTGTIMTNRLGYNNNVKKSSQTRPVNIPLGTLLSPARKPFSPWSLSTSGILCTGTVVMESSIGRNANISVHCPNITLNGRDDHGNALRSHKEVARMAGTPDMKRGNGSNQRFQAFAGVVAAPPLTTSITQTHAPEQNEDWVTVSGLQKHRQWSCKVCALLRTVSSKTSCTTTYFCGAPVPDPVTKLAREKTQREFQLRADNGSEGGNEKGSDDE</sequence>
<reference evidence="2 3" key="1">
    <citation type="journal article" date="2017" name="Genome Biol. Evol.">
        <title>Phytophthora megakarya and P. palmivora, closely related causal agents of cacao black pod rot, underwent increases in genome sizes and gene numbers by different mechanisms.</title>
        <authorList>
            <person name="Ali S.S."/>
            <person name="Shao J."/>
            <person name="Lary D.J."/>
            <person name="Kronmiller B."/>
            <person name="Shen D."/>
            <person name="Strem M.D."/>
            <person name="Amoako-Attah I."/>
            <person name="Akrofi A.Y."/>
            <person name="Begoude B.A."/>
            <person name="Ten Hoopen G.M."/>
            <person name="Coulibaly K."/>
            <person name="Kebe B.I."/>
            <person name="Melnick R.L."/>
            <person name="Guiltinan M.J."/>
            <person name="Tyler B.M."/>
            <person name="Meinhardt L.W."/>
            <person name="Bailey B.A."/>
        </authorList>
    </citation>
    <scope>NUCLEOTIDE SEQUENCE [LARGE SCALE GENOMIC DNA]</scope>
    <source>
        <strain evidence="3">sbr112.9</strain>
    </source>
</reference>
<comment type="caution">
    <text evidence="2">The sequence shown here is derived from an EMBL/GenBank/DDBJ whole genome shotgun (WGS) entry which is preliminary data.</text>
</comment>
<dbReference type="AlphaFoldDB" id="A0A2P4Y102"/>
<proteinExistence type="predicted"/>
<evidence type="ECO:0000313" key="2">
    <source>
        <dbReference type="EMBL" id="POM71492.1"/>
    </source>
</evidence>
<dbReference type="EMBL" id="NCKW01006478">
    <property type="protein sequence ID" value="POM71492.1"/>
    <property type="molecule type" value="Genomic_DNA"/>
</dbReference>
<protein>
    <recommendedName>
        <fullName evidence="4">PiggyBac transposable element-derived protein domain-containing protein</fullName>
    </recommendedName>
</protein>
<gene>
    <name evidence="2" type="ORF">PHPALM_11935</name>
</gene>
<dbReference type="PANTHER" id="PTHR46599:SF3">
    <property type="entry name" value="PIGGYBAC TRANSPOSABLE ELEMENT-DERIVED PROTEIN 4"/>
    <property type="match status" value="1"/>
</dbReference>
<evidence type="ECO:0008006" key="4">
    <source>
        <dbReference type="Google" id="ProtNLM"/>
    </source>
</evidence>
<dbReference type="Proteomes" id="UP000237271">
    <property type="component" value="Unassembled WGS sequence"/>
</dbReference>
<accession>A0A2P4Y102</accession>
<keyword evidence="3" id="KW-1185">Reference proteome</keyword>
<evidence type="ECO:0000256" key="1">
    <source>
        <dbReference type="SAM" id="MobiDB-lite"/>
    </source>
</evidence>
<organism evidence="2 3">
    <name type="scientific">Phytophthora palmivora</name>
    <dbReference type="NCBI Taxonomy" id="4796"/>
    <lineage>
        <taxon>Eukaryota</taxon>
        <taxon>Sar</taxon>
        <taxon>Stramenopiles</taxon>
        <taxon>Oomycota</taxon>
        <taxon>Peronosporomycetes</taxon>
        <taxon>Peronosporales</taxon>
        <taxon>Peronosporaceae</taxon>
        <taxon>Phytophthora</taxon>
    </lineage>
</organism>